<sequence>MSNDQQIIALMSQLRDLGCRISADGDKLRLRKTKNDIPAELIQQIKINKTEILAFLNTAKDQAVTSQKDIPKLPTNALKQLSFAQQRLWFLGKMEPSNASYNMSMGLQLEGKLDVNALSESLAYVINRHESLRMYFPTMEGQPQIRIKKIENFNVLSIQDLSNLDQLTQSVTVETLINNNVQEPFNLNTGPLFKAKLLQLKDNQFILLLNMHHISSDGWSMGIFIRELRHAYLAFSQGQKPTLEPLPIQYSDFATWQRNWLQGEVLETQINYWKKQLKDAPQRLELPADHPRPPIQSYKGSHYSQTLTPELTQQLNSLSQQQGVSLYMLLLAVFNLLLSRYSRQNDICIGSPIANRPHRQTEGLIGFFANTLVLRNQIKSEQSFQEFLQQTRQTCLEAYHYQDIPFEFLVEQLKPVRSLSYNPIFQVMFTVENNDSEALNLPGLKIEWLDSSYPFAKFDLSLLALESDGQLNCTWEYATDLFETITIQRMAEHWEVLLQQIVTNPQQKISNLSWLTKADQKQLELWNQTNRNYPQDKTLVDLFEEQVKSYPNNIALVFEEQSLTYQELNEKANQLAHFLHQNYQIKPDTLIGICVERSLDMAIALLGVLKAGAAYVPVDPSYPEERIKYILENSKISLLLTQSFINDKLSGFFSELSAQLINLDRLNFESFPCHNLALQSKPNNLAYVIYTSGSTGQPKGVMVEHKGLYNLALTEIETFGVHPSSRVLQFASFSFDAFIWEVFMAWGGGATLYLGNKDNLMPGLPLVERLRDDAITHITLPPSALAVLPWENLPSLQTIIVAGEACSPELVKKWSQGRNFFNGYGPTEGSVCATIAKYTSFNEKITIGRPIPNVQVYILDPHLQPVPIGVPGELHIGGAGLARGYLDRPDLTDEKFIEVNLFGKIERIYKTGDLAKWGDDGNLEFLGRIDHQIKLRGFRIELGEIESVLLEHPAVKEAIVNLHKTENNQQLVAYVTGELIDDLSQQLKQHLKTYLPDYMIPSQIIRLDEFPLTPNGKIDRQALPHPNHESHSLYEAPRNTIEQQLTEIWSLILEYEKISIHDNFFDLGGHSILAIKLLNEIQKSFNKELSLTSLFQNPTIAQLAQQLSQFEAQPSISDLLVLQASGQKTPIFCVAGSNGHAFYFRDLAMNFADEHPVYGLETPGRDGSHPLPISVEDHASSLIATLRQKQPKGPYILTGYSSGCSVALEMAFQLEQQGETISLLGIFDAGLVANPDYITQRSDLDWIWNMIERIEAVKGISLGLNYEQLAAQSDDQNRWDLAAEALYHHNVLPEHSTLSLLKTNLEVMKRVTLNYADYQPNFVISAPIVLFRAQDVKEIVVQEHQAMSHYEQSDWGWQPYSNKAVQVVSVPGNHGQMLYEPNVKILADQLKKSIQEHFNQPETESKALLADL</sequence>
<dbReference type="PROSITE" id="PS50075">
    <property type="entry name" value="CARRIER"/>
    <property type="match status" value="1"/>
</dbReference>
<dbReference type="InterPro" id="IPR000873">
    <property type="entry name" value="AMP-dep_synth/lig_dom"/>
</dbReference>
<evidence type="ECO:0000256" key="2">
    <source>
        <dbReference type="ARBA" id="ARBA00006432"/>
    </source>
</evidence>
<dbReference type="GO" id="GO:0003824">
    <property type="term" value="F:catalytic activity"/>
    <property type="evidence" value="ECO:0007669"/>
    <property type="project" value="InterPro"/>
</dbReference>
<dbReference type="NCBIfam" id="TIGR01733">
    <property type="entry name" value="AA-adenyl-dom"/>
    <property type="match status" value="1"/>
</dbReference>
<dbReference type="PROSITE" id="PS00455">
    <property type="entry name" value="AMP_BINDING"/>
    <property type="match status" value="1"/>
</dbReference>
<feature type="domain" description="Carrier" evidence="5">
    <location>
        <begin position="1036"/>
        <end position="1111"/>
    </location>
</feature>
<dbReference type="CDD" id="cd19531">
    <property type="entry name" value="LCL_NRPS-like"/>
    <property type="match status" value="1"/>
</dbReference>
<dbReference type="SMART" id="SM00823">
    <property type="entry name" value="PKS_PP"/>
    <property type="match status" value="1"/>
</dbReference>
<dbReference type="InterPro" id="IPR044894">
    <property type="entry name" value="TubC_N_sf"/>
</dbReference>
<dbReference type="EMBL" id="MF741696">
    <property type="protein sequence ID" value="AVK43417.2"/>
    <property type="molecule type" value="Genomic_DNA"/>
</dbReference>
<dbReference type="InterPro" id="IPR025110">
    <property type="entry name" value="AMP-bd_C"/>
</dbReference>
<evidence type="ECO:0000259" key="5">
    <source>
        <dbReference type="PROSITE" id="PS50075"/>
    </source>
</evidence>
<gene>
    <name evidence="6" type="primary">aptD</name>
</gene>
<dbReference type="Gene3D" id="3.30.559.30">
    <property type="entry name" value="Nonribosomal peptide synthetase, condensation domain"/>
    <property type="match status" value="1"/>
</dbReference>
<dbReference type="Pfam" id="PF00550">
    <property type="entry name" value="PP-binding"/>
    <property type="match status" value="1"/>
</dbReference>
<reference evidence="6" key="2">
    <citation type="submission" date="2018-04" db="EMBL/GenBank/DDBJ databases">
        <authorList>
            <person name="Go L.Y."/>
            <person name="Mitchell J.A."/>
        </authorList>
    </citation>
    <scope>NUCLEOTIDE SEQUENCE</scope>
    <source>
        <strain evidence="6">2</strain>
    </source>
</reference>
<name>A0A2P1CZE0_9CYAN</name>
<reference evidence="6" key="1">
    <citation type="journal article" date="2017" name="ACS Chem. Biol.">
        <title>Simultaneous Production of Anabaenopeptins and Namalides by the Cyanobacterium Nostoc sp. CENA543.</title>
        <authorList>
            <person name="Shishido T.K."/>
            <person name="Jokela J."/>
            <person name="Fewer D.P."/>
            <person name="Wahlsten M."/>
            <person name="Fiore M.F."/>
            <person name="Sivonen K."/>
        </authorList>
    </citation>
    <scope>NUCLEOTIDE SEQUENCE</scope>
    <source>
        <strain evidence="6">2</strain>
    </source>
</reference>
<dbReference type="InterPro" id="IPR041464">
    <property type="entry name" value="TubC_N"/>
</dbReference>
<dbReference type="Pfam" id="PF00668">
    <property type="entry name" value="Condensation"/>
    <property type="match status" value="1"/>
</dbReference>
<dbReference type="Pfam" id="PF00975">
    <property type="entry name" value="Thioesterase"/>
    <property type="match status" value="1"/>
</dbReference>
<accession>A0A2P1CZE0</accession>
<dbReference type="FunFam" id="3.40.50.12780:FF:000012">
    <property type="entry name" value="Non-ribosomal peptide synthetase"/>
    <property type="match status" value="1"/>
</dbReference>
<dbReference type="Gene3D" id="1.10.10.1830">
    <property type="entry name" value="Non-ribosomal peptide synthase, adenylation domain"/>
    <property type="match status" value="1"/>
</dbReference>
<dbReference type="GO" id="GO:0008610">
    <property type="term" value="P:lipid biosynthetic process"/>
    <property type="evidence" value="ECO:0007669"/>
    <property type="project" value="UniProtKB-ARBA"/>
</dbReference>
<proteinExistence type="inferred from homology"/>
<dbReference type="GO" id="GO:0044550">
    <property type="term" value="P:secondary metabolite biosynthetic process"/>
    <property type="evidence" value="ECO:0007669"/>
    <property type="project" value="UniProtKB-ARBA"/>
</dbReference>
<dbReference type="FunFam" id="3.40.50.980:FF:000001">
    <property type="entry name" value="Non-ribosomal peptide synthetase"/>
    <property type="match status" value="1"/>
</dbReference>
<dbReference type="SUPFAM" id="SSF47336">
    <property type="entry name" value="ACP-like"/>
    <property type="match status" value="1"/>
</dbReference>
<dbReference type="PANTHER" id="PTHR45527:SF1">
    <property type="entry name" value="FATTY ACID SYNTHASE"/>
    <property type="match status" value="1"/>
</dbReference>
<comment type="cofactor">
    <cofactor evidence="1">
        <name>pantetheine 4'-phosphate</name>
        <dbReference type="ChEBI" id="CHEBI:47942"/>
    </cofactor>
</comment>
<dbReference type="FunFam" id="3.30.559.10:FF:000012">
    <property type="entry name" value="Non-ribosomal peptide synthetase"/>
    <property type="match status" value="1"/>
</dbReference>
<dbReference type="SUPFAM" id="SSF53474">
    <property type="entry name" value="alpha/beta-Hydrolases"/>
    <property type="match status" value="1"/>
</dbReference>
<dbReference type="SMART" id="SM00824">
    <property type="entry name" value="PKS_TE"/>
    <property type="match status" value="1"/>
</dbReference>
<dbReference type="FunFam" id="3.30.300.30:FF:000010">
    <property type="entry name" value="Enterobactin synthetase component F"/>
    <property type="match status" value="1"/>
</dbReference>
<dbReference type="PANTHER" id="PTHR45527">
    <property type="entry name" value="NONRIBOSOMAL PEPTIDE SYNTHETASE"/>
    <property type="match status" value="1"/>
</dbReference>
<dbReference type="InterPro" id="IPR023213">
    <property type="entry name" value="CAT-like_dom_sf"/>
</dbReference>
<dbReference type="Gene3D" id="1.10.1200.10">
    <property type="entry name" value="ACP-like"/>
    <property type="match status" value="1"/>
</dbReference>
<dbReference type="GO" id="GO:0005737">
    <property type="term" value="C:cytoplasm"/>
    <property type="evidence" value="ECO:0007669"/>
    <property type="project" value="TreeGrafter"/>
</dbReference>
<evidence type="ECO:0000313" key="6">
    <source>
        <dbReference type="EMBL" id="AVK43417.2"/>
    </source>
</evidence>
<dbReference type="InterPro" id="IPR029058">
    <property type="entry name" value="AB_hydrolase_fold"/>
</dbReference>
<keyword evidence="4" id="KW-0597">Phosphoprotein</keyword>
<dbReference type="InterPro" id="IPR009081">
    <property type="entry name" value="PP-bd_ACP"/>
</dbReference>
<dbReference type="FunFam" id="2.30.38.10:FF:000001">
    <property type="entry name" value="Non-ribosomal peptide synthetase PvdI"/>
    <property type="match status" value="1"/>
</dbReference>
<dbReference type="Pfam" id="PF13193">
    <property type="entry name" value="AMP-binding_C"/>
    <property type="match status" value="1"/>
</dbReference>
<dbReference type="InterPro" id="IPR036736">
    <property type="entry name" value="ACP-like_sf"/>
</dbReference>
<protein>
    <submittedName>
        <fullName evidence="6">AptD</fullName>
    </submittedName>
</protein>
<dbReference type="FunFam" id="1.10.1200.10:FF:000005">
    <property type="entry name" value="Nonribosomal peptide synthetase 1"/>
    <property type="match status" value="1"/>
</dbReference>
<organism evidence="6">
    <name type="scientific">Oscillatoria sp. 2</name>
    <dbReference type="NCBI Taxonomy" id="2027341"/>
    <lineage>
        <taxon>Bacteria</taxon>
        <taxon>Bacillati</taxon>
        <taxon>Cyanobacteriota</taxon>
        <taxon>Cyanophyceae</taxon>
        <taxon>Oscillatoriophycideae</taxon>
        <taxon>Oscillatoriales</taxon>
        <taxon>Oscillatoriaceae</taxon>
        <taxon>Oscillatoria</taxon>
    </lineage>
</organism>
<dbReference type="InterPro" id="IPR001031">
    <property type="entry name" value="Thioesterase"/>
</dbReference>
<dbReference type="InterPro" id="IPR006162">
    <property type="entry name" value="Ppantetheine_attach_site"/>
</dbReference>
<dbReference type="InterPro" id="IPR020806">
    <property type="entry name" value="PKS_PP-bd"/>
</dbReference>
<dbReference type="Gene3D" id="3.40.50.980">
    <property type="match status" value="2"/>
</dbReference>
<evidence type="ECO:0000256" key="1">
    <source>
        <dbReference type="ARBA" id="ARBA00001957"/>
    </source>
</evidence>
<dbReference type="CDD" id="cd17652">
    <property type="entry name" value="A_NRPS_CmdD_like"/>
    <property type="match status" value="1"/>
</dbReference>
<dbReference type="Gene3D" id="3.30.559.10">
    <property type="entry name" value="Chloramphenicol acetyltransferase-like domain"/>
    <property type="match status" value="1"/>
</dbReference>
<dbReference type="InterPro" id="IPR045851">
    <property type="entry name" value="AMP-bd_C_sf"/>
</dbReference>
<dbReference type="InterPro" id="IPR010071">
    <property type="entry name" value="AA_adenyl_dom"/>
</dbReference>
<dbReference type="PROSITE" id="PS00012">
    <property type="entry name" value="PHOSPHOPANTETHEINE"/>
    <property type="match status" value="1"/>
</dbReference>
<dbReference type="GO" id="GO:0043041">
    <property type="term" value="P:amino acid activation for nonribosomal peptide biosynthetic process"/>
    <property type="evidence" value="ECO:0007669"/>
    <property type="project" value="TreeGrafter"/>
</dbReference>
<dbReference type="Pfam" id="PF18563">
    <property type="entry name" value="TubC_N"/>
    <property type="match status" value="1"/>
</dbReference>
<evidence type="ECO:0000256" key="4">
    <source>
        <dbReference type="ARBA" id="ARBA00022553"/>
    </source>
</evidence>
<evidence type="ECO:0000256" key="3">
    <source>
        <dbReference type="ARBA" id="ARBA00022450"/>
    </source>
</evidence>
<dbReference type="Gene3D" id="3.40.50.1820">
    <property type="entry name" value="alpha/beta hydrolase"/>
    <property type="match status" value="1"/>
</dbReference>
<dbReference type="InterPro" id="IPR020845">
    <property type="entry name" value="AMP-binding_CS"/>
</dbReference>
<comment type="similarity">
    <text evidence="2">Belongs to the ATP-dependent AMP-binding enzyme family.</text>
</comment>
<dbReference type="Gene3D" id="3.30.300.30">
    <property type="match status" value="1"/>
</dbReference>
<dbReference type="InterPro" id="IPR020802">
    <property type="entry name" value="TesA-like"/>
</dbReference>
<keyword evidence="3" id="KW-0596">Phosphopantetheine</keyword>
<dbReference type="Gene3D" id="2.30.38.10">
    <property type="entry name" value="Luciferase, Domain 3"/>
    <property type="match status" value="1"/>
</dbReference>
<dbReference type="SUPFAM" id="SSF52777">
    <property type="entry name" value="CoA-dependent acyltransferases"/>
    <property type="match status" value="2"/>
</dbReference>
<dbReference type="InterPro" id="IPR001242">
    <property type="entry name" value="Condensation_dom"/>
</dbReference>
<dbReference type="GO" id="GO:0031177">
    <property type="term" value="F:phosphopantetheine binding"/>
    <property type="evidence" value="ECO:0007669"/>
    <property type="project" value="InterPro"/>
</dbReference>
<dbReference type="SUPFAM" id="SSF56801">
    <property type="entry name" value="Acetyl-CoA synthetase-like"/>
    <property type="match status" value="1"/>
</dbReference>
<dbReference type="Pfam" id="PF00501">
    <property type="entry name" value="AMP-binding"/>
    <property type="match status" value="1"/>
</dbReference>